<dbReference type="InterPro" id="IPR036291">
    <property type="entry name" value="NAD(P)-bd_dom_sf"/>
</dbReference>
<dbReference type="EMBL" id="JAGTJR010000020">
    <property type="protein sequence ID" value="KAH7044659.1"/>
    <property type="molecule type" value="Genomic_DNA"/>
</dbReference>
<keyword evidence="5" id="KW-1185">Reference proteome</keyword>
<feature type="domain" description="NmrA-like" evidence="3">
    <location>
        <begin position="3"/>
        <end position="251"/>
    </location>
</feature>
<reference evidence="4 5" key="1">
    <citation type="journal article" date="2021" name="Nat. Commun.">
        <title>Genetic determinants of endophytism in the Arabidopsis root mycobiome.</title>
        <authorList>
            <person name="Mesny F."/>
            <person name="Miyauchi S."/>
            <person name="Thiergart T."/>
            <person name="Pickel B."/>
            <person name="Atanasova L."/>
            <person name="Karlsson M."/>
            <person name="Huettel B."/>
            <person name="Barry K.W."/>
            <person name="Haridas S."/>
            <person name="Chen C."/>
            <person name="Bauer D."/>
            <person name="Andreopoulos W."/>
            <person name="Pangilinan J."/>
            <person name="LaButti K."/>
            <person name="Riley R."/>
            <person name="Lipzen A."/>
            <person name="Clum A."/>
            <person name="Drula E."/>
            <person name="Henrissat B."/>
            <person name="Kohler A."/>
            <person name="Grigoriev I.V."/>
            <person name="Martin F.M."/>
            <person name="Hacquard S."/>
        </authorList>
    </citation>
    <scope>NUCLEOTIDE SEQUENCE [LARGE SCALE GENOMIC DNA]</scope>
    <source>
        <strain evidence="4 5">MPI-SDFR-AT-0080</strain>
    </source>
</reference>
<organism evidence="4 5">
    <name type="scientific">Macrophomina phaseolina</name>
    <dbReference type="NCBI Taxonomy" id="35725"/>
    <lineage>
        <taxon>Eukaryota</taxon>
        <taxon>Fungi</taxon>
        <taxon>Dikarya</taxon>
        <taxon>Ascomycota</taxon>
        <taxon>Pezizomycotina</taxon>
        <taxon>Dothideomycetes</taxon>
        <taxon>Dothideomycetes incertae sedis</taxon>
        <taxon>Botryosphaeriales</taxon>
        <taxon>Botryosphaeriaceae</taxon>
        <taxon>Macrophomina</taxon>
    </lineage>
</organism>
<sequence length="313" mass="34292">MATTIGIAGITGRLARSIAAALLRRQPAHPSGLHIRGFTRDASHVPAALLDSPHVSIVTGASASDAAALRAFVRGCDVVICCYSVTEAALVEEVMVRGQLLLADLCAEEGVRRFLPSDFAYDYTRLEYGELLVKESSKRVKEYVDAKEGVQGVHVMLGCFMELLLYGIGVWRPAQRKLVCWGSGEERWDLTTYADGGEYTAAVALDQAATGVFRFRGDRKSTHEIAEAFKDVCGFKPEIERLCGLEELRENMGQGVQQNPVLAAVYYILSGKTTFGDDYDNSRYPEIKPANFSDFLKTHQLLENSAKKKKGSG</sequence>
<dbReference type="SUPFAM" id="SSF51735">
    <property type="entry name" value="NAD(P)-binding Rossmann-fold domains"/>
    <property type="match status" value="1"/>
</dbReference>
<gene>
    <name evidence="4" type="ORF">B0J12DRAFT_787435</name>
</gene>
<dbReference type="Pfam" id="PF05368">
    <property type="entry name" value="NmrA"/>
    <property type="match status" value="1"/>
</dbReference>
<dbReference type="InterPro" id="IPR051609">
    <property type="entry name" value="NmrA/Isoflavone_reductase-like"/>
</dbReference>
<protein>
    <recommendedName>
        <fullName evidence="3">NmrA-like domain-containing protein</fullName>
    </recommendedName>
</protein>
<dbReference type="Proteomes" id="UP000774617">
    <property type="component" value="Unassembled WGS sequence"/>
</dbReference>
<evidence type="ECO:0000256" key="2">
    <source>
        <dbReference type="ARBA" id="ARBA00023002"/>
    </source>
</evidence>
<keyword evidence="1" id="KW-0521">NADP</keyword>
<evidence type="ECO:0000259" key="3">
    <source>
        <dbReference type="Pfam" id="PF05368"/>
    </source>
</evidence>
<evidence type="ECO:0000256" key="1">
    <source>
        <dbReference type="ARBA" id="ARBA00022857"/>
    </source>
</evidence>
<comment type="caution">
    <text evidence="4">The sequence shown here is derived from an EMBL/GenBank/DDBJ whole genome shotgun (WGS) entry which is preliminary data.</text>
</comment>
<dbReference type="PANTHER" id="PTHR47706:SF9">
    <property type="entry name" value="NMRA-LIKE DOMAIN-CONTAINING PROTEIN-RELATED"/>
    <property type="match status" value="1"/>
</dbReference>
<evidence type="ECO:0000313" key="5">
    <source>
        <dbReference type="Proteomes" id="UP000774617"/>
    </source>
</evidence>
<evidence type="ECO:0000313" key="4">
    <source>
        <dbReference type="EMBL" id="KAH7044659.1"/>
    </source>
</evidence>
<dbReference type="InterPro" id="IPR008030">
    <property type="entry name" value="NmrA-like"/>
</dbReference>
<proteinExistence type="predicted"/>
<dbReference type="PANTHER" id="PTHR47706">
    <property type="entry name" value="NMRA-LIKE FAMILY PROTEIN"/>
    <property type="match status" value="1"/>
</dbReference>
<accession>A0ABQ8G4V0</accession>
<name>A0ABQ8G4V0_9PEZI</name>
<dbReference type="Gene3D" id="3.40.50.720">
    <property type="entry name" value="NAD(P)-binding Rossmann-like Domain"/>
    <property type="match status" value="1"/>
</dbReference>
<keyword evidence="2" id="KW-0560">Oxidoreductase</keyword>